<evidence type="ECO:0000256" key="2">
    <source>
        <dbReference type="ARBA" id="ARBA00005184"/>
    </source>
</evidence>
<evidence type="ECO:0000256" key="1">
    <source>
        <dbReference type="ARBA" id="ARBA00004191"/>
    </source>
</evidence>
<dbReference type="Pfam" id="PF01095">
    <property type="entry name" value="Pectinesterase"/>
    <property type="match status" value="1"/>
</dbReference>
<protein>
    <recommendedName>
        <fullName evidence="4 12">Pectinesterase</fullName>
        <ecNumber evidence="4 12">3.1.1.11</ecNumber>
    </recommendedName>
</protein>
<keyword evidence="8" id="KW-0325">Glycoprotein</keyword>
<keyword evidence="5" id="KW-0964">Secreted</keyword>
<evidence type="ECO:0000256" key="12">
    <source>
        <dbReference type="RuleBase" id="RU000589"/>
    </source>
</evidence>
<dbReference type="GO" id="GO:0030599">
    <property type="term" value="F:pectinesterase activity"/>
    <property type="evidence" value="ECO:0007669"/>
    <property type="project" value="UniProtKB-UniRule"/>
</dbReference>
<reference evidence="14 15" key="1">
    <citation type="journal article" date="2022" name="Nat. Genet.">
        <title>Improved pea reference genome and pan-genome highlight genomic features and evolutionary characteristics.</title>
        <authorList>
            <person name="Yang T."/>
            <person name="Liu R."/>
            <person name="Luo Y."/>
            <person name="Hu S."/>
            <person name="Wang D."/>
            <person name="Wang C."/>
            <person name="Pandey M.K."/>
            <person name="Ge S."/>
            <person name="Xu Q."/>
            <person name="Li N."/>
            <person name="Li G."/>
            <person name="Huang Y."/>
            <person name="Saxena R.K."/>
            <person name="Ji Y."/>
            <person name="Li M."/>
            <person name="Yan X."/>
            <person name="He Y."/>
            <person name="Liu Y."/>
            <person name="Wang X."/>
            <person name="Xiang C."/>
            <person name="Varshney R.K."/>
            <person name="Ding H."/>
            <person name="Gao S."/>
            <person name="Zong X."/>
        </authorList>
    </citation>
    <scope>NUCLEOTIDE SEQUENCE [LARGE SCALE GENOMIC DNA]</scope>
    <source>
        <strain evidence="14 15">cv. Zhongwan 6</strain>
    </source>
</reference>
<keyword evidence="7 12" id="KW-0063">Aspartyl esterase</keyword>
<organism evidence="14 15">
    <name type="scientific">Pisum sativum</name>
    <name type="common">Garden pea</name>
    <name type="synonym">Lathyrus oleraceus</name>
    <dbReference type="NCBI Taxonomy" id="3888"/>
    <lineage>
        <taxon>Eukaryota</taxon>
        <taxon>Viridiplantae</taxon>
        <taxon>Streptophyta</taxon>
        <taxon>Embryophyta</taxon>
        <taxon>Tracheophyta</taxon>
        <taxon>Spermatophyta</taxon>
        <taxon>Magnoliopsida</taxon>
        <taxon>eudicotyledons</taxon>
        <taxon>Gunneridae</taxon>
        <taxon>Pentapetalae</taxon>
        <taxon>rosids</taxon>
        <taxon>fabids</taxon>
        <taxon>Fabales</taxon>
        <taxon>Fabaceae</taxon>
        <taxon>Papilionoideae</taxon>
        <taxon>50 kb inversion clade</taxon>
        <taxon>NPAAA clade</taxon>
        <taxon>Hologalegina</taxon>
        <taxon>IRL clade</taxon>
        <taxon>Fabeae</taxon>
        <taxon>Lathyrus</taxon>
    </lineage>
</organism>
<evidence type="ECO:0000256" key="7">
    <source>
        <dbReference type="ARBA" id="ARBA00023085"/>
    </source>
</evidence>
<comment type="function">
    <text evidence="10">Acts in the modification of cell walls via demethylesterification of cell wall pectin.</text>
</comment>
<evidence type="ECO:0000256" key="6">
    <source>
        <dbReference type="ARBA" id="ARBA00022801"/>
    </source>
</evidence>
<evidence type="ECO:0000256" key="5">
    <source>
        <dbReference type="ARBA" id="ARBA00022512"/>
    </source>
</evidence>
<dbReference type="PANTHER" id="PTHR31321:SF76">
    <property type="entry name" value="PECTINESTERASE 10-RELATED"/>
    <property type="match status" value="1"/>
</dbReference>
<sequence>MIGLRIELSNAQIHKRYGNRLYPYKTIVVDPKRRGCFSTIQSAIDSIPSNNRYWTSINIKAGYYREKLTIPYDKPYIIIQGDGMSKTLVEWDDHANTMQSATFFTMADNIVVKYITFKNSYNDPEKRNPWLPAVAAMVSGDMSYFYGVGFLGFQDTLWDDNGRHYFHNCFIQGAVDFIFGAGQSLYEGCTISVIAQALGPGVPGIITAQGRTNPNDANGFVFKHCKIYGDGTTYLGRPWRAYARVFFYNNNMSNIVNPLGWDPWNFVGHEDRIQFSEYLNYGYGATTNYRVKWTKNLDMNTINTMASLSFIDNDGWLQNQQF</sequence>
<feature type="domain" description="Pectinesterase catalytic" evidence="13">
    <location>
        <begin position="27"/>
        <end position="311"/>
    </location>
</feature>
<evidence type="ECO:0000256" key="3">
    <source>
        <dbReference type="ARBA" id="ARBA00008891"/>
    </source>
</evidence>
<comment type="similarity">
    <text evidence="3">Belongs to the pectinesterase family.</text>
</comment>
<evidence type="ECO:0000256" key="8">
    <source>
        <dbReference type="ARBA" id="ARBA00023180"/>
    </source>
</evidence>
<evidence type="ECO:0000313" key="14">
    <source>
        <dbReference type="EMBL" id="KAI5394742.1"/>
    </source>
</evidence>
<keyword evidence="15" id="KW-1185">Reference proteome</keyword>
<dbReference type="Gramene" id="Psat06G0138300-T1">
    <property type="protein sequence ID" value="KAI5394742.1"/>
    <property type="gene ID" value="KIW84_061383"/>
</dbReference>
<dbReference type="PANTHER" id="PTHR31321">
    <property type="entry name" value="ACYL-COA THIOESTER HYDROLASE YBHC-RELATED"/>
    <property type="match status" value="1"/>
</dbReference>
<dbReference type="AlphaFoldDB" id="A0A9D4W471"/>
<dbReference type="EC" id="3.1.1.11" evidence="4 12"/>
<evidence type="ECO:0000256" key="10">
    <source>
        <dbReference type="ARBA" id="ARBA00057335"/>
    </source>
</evidence>
<dbReference type="InterPro" id="IPR000070">
    <property type="entry name" value="Pectinesterase_cat"/>
</dbReference>
<gene>
    <name evidence="14" type="ORF">KIW84_061383</name>
</gene>
<evidence type="ECO:0000256" key="9">
    <source>
        <dbReference type="ARBA" id="ARBA00047928"/>
    </source>
</evidence>
<dbReference type="Gene3D" id="2.160.20.10">
    <property type="entry name" value="Single-stranded right-handed beta-helix, Pectin lyase-like"/>
    <property type="match status" value="1"/>
</dbReference>
<evidence type="ECO:0000256" key="11">
    <source>
        <dbReference type="PROSITE-ProRule" id="PRU10040"/>
    </source>
</evidence>
<dbReference type="FunFam" id="2.160.20.10:FF:000013">
    <property type="entry name" value="Pectinesterase"/>
    <property type="match status" value="1"/>
</dbReference>
<dbReference type="Proteomes" id="UP001058974">
    <property type="component" value="Chromosome 6"/>
</dbReference>
<dbReference type="GO" id="GO:0042545">
    <property type="term" value="P:cell wall modification"/>
    <property type="evidence" value="ECO:0007669"/>
    <property type="project" value="UniProtKB-UniRule"/>
</dbReference>
<comment type="pathway">
    <text evidence="2 12">Glycan metabolism; pectin degradation; 2-dehydro-3-deoxy-D-gluconate from pectin: step 1/5.</text>
</comment>
<comment type="caution">
    <text evidence="14">The sequence shown here is derived from an EMBL/GenBank/DDBJ whole genome shotgun (WGS) entry which is preliminary data.</text>
</comment>
<accession>A0A9D4W471</accession>
<comment type="subcellular location">
    <subcellularLocation>
        <location evidence="1">Secreted</location>
        <location evidence="1">Cell wall</location>
    </subcellularLocation>
</comment>
<dbReference type="PROSITE" id="PS00503">
    <property type="entry name" value="PECTINESTERASE_2"/>
    <property type="match status" value="1"/>
</dbReference>
<dbReference type="InterPro" id="IPR033131">
    <property type="entry name" value="Pectinesterase_Asp_AS"/>
</dbReference>
<dbReference type="GO" id="GO:0045490">
    <property type="term" value="P:pectin catabolic process"/>
    <property type="evidence" value="ECO:0007669"/>
    <property type="project" value="UniProtKB-UniRule"/>
</dbReference>
<keyword evidence="6 12" id="KW-0378">Hydrolase</keyword>
<comment type="catalytic activity">
    <reaction evidence="9 12">
        <text>[(1-&gt;4)-alpha-D-galacturonosyl methyl ester](n) + n H2O = [(1-&gt;4)-alpha-D-galacturonosyl](n) + n methanol + n H(+)</text>
        <dbReference type="Rhea" id="RHEA:22380"/>
        <dbReference type="Rhea" id="RHEA-COMP:14570"/>
        <dbReference type="Rhea" id="RHEA-COMP:14573"/>
        <dbReference type="ChEBI" id="CHEBI:15377"/>
        <dbReference type="ChEBI" id="CHEBI:15378"/>
        <dbReference type="ChEBI" id="CHEBI:17790"/>
        <dbReference type="ChEBI" id="CHEBI:140522"/>
        <dbReference type="ChEBI" id="CHEBI:140523"/>
        <dbReference type="EC" id="3.1.1.11"/>
    </reaction>
</comment>
<dbReference type="EMBL" id="JAMSHJ010000006">
    <property type="protein sequence ID" value="KAI5394742.1"/>
    <property type="molecule type" value="Genomic_DNA"/>
</dbReference>
<name>A0A9D4W471_PEA</name>
<evidence type="ECO:0000313" key="15">
    <source>
        <dbReference type="Proteomes" id="UP001058974"/>
    </source>
</evidence>
<dbReference type="InterPro" id="IPR011050">
    <property type="entry name" value="Pectin_lyase_fold/virulence"/>
</dbReference>
<evidence type="ECO:0000256" key="4">
    <source>
        <dbReference type="ARBA" id="ARBA00013229"/>
    </source>
</evidence>
<dbReference type="InterPro" id="IPR012334">
    <property type="entry name" value="Pectin_lyas_fold"/>
</dbReference>
<feature type="active site" evidence="11">
    <location>
        <position position="176"/>
    </location>
</feature>
<proteinExistence type="inferred from homology"/>
<dbReference type="SUPFAM" id="SSF51126">
    <property type="entry name" value="Pectin lyase-like"/>
    <property type="match status" value="1"/>
</dbReference>
<evidence type="ECO:0000259" key="13">
    <source>
        <dbReference type="Pfam" id="PF01095"/>
    </source>
</evidence>
<keyword evidence="5" id="KW-0134">Cell wall</keyword>